<dbReference type="GeneID" id="26901141"/>
<dbReference type="OrthoDB" id="276008at2759"/>
<name>A0A0M9GB91_LEPPY</name>
<evidence type="ECO:0000256" key="1">
    <source>
        <dbReference type="SAM" id="MobiDB-lite"/>
    </source>
</evidence>
<sequence>MRCSFRCLCSKIDLDGVSSRYYPRFRPRRLVMPVDPSDVHSAKRQPSPLYEVLKAQTRRRRQAERRGVVQLGTVPAERSVGDAFRLMLEACAFQQLFSDTALTPVAVRELEALVDAHRKSKQERKAKGAAAGADSHLHCGAAEDNPKKTTEASIKAHHTSVIASPLYSVAFHDSVVPVAAQHLSSTAPNDTNSNHTLSVRMVDTLWDMLDHTPLNSPVHGELALRGDAVVRTTLLELAYEAYPRLRSRHVQQLLHETTGLLPCGRVAIRIGFAEQCGVEGDIAMWRELNTLSERLRLARKQATVHLQRMEKGVAAQRRWYWRAVLRSAAGRLKLFPVHKEDLLPRLEWIRSSLFAFIAFVEMAEQSGDTQARVKPLISHLFASQLARHVRRRRVLDAAAAAVESLTANANAPTEAFSSDSPSRTAEESAGKEGGNDNSDLLLAAERVAAELARVTARTSDEEEVLEERTHPMNRRADRTRDQYESSGGAHGTQMLHDESLERHAEAHARLAPPLLLHALSSTTINAFKEAQLVLRYAPETSETLRHAPIDVEQAVRRVVDVQETNSYAALHHAQQYRQVEYTVCRLYAGKHCLGEGKGETLMSAMQDASLEMLFRYYFASPSSPTPSAATSTESQGGKKRRNEVGVISLKDGVQEDGDDGGSVPAARIHPPHTEEEILL</sequence>
<protein>
    <submittedName>
        <fullName evidence="2">Putative mitochondrial Spliced leader RNA PSE-promoter transcription factor</fullName>
    </submittedName>
</protein>
<dbReference type="OMA" id="AMWRELN"/>
<dbReference type="RefSeq" id="XP_015665216.1">
    <property type="nucleotide sequence ID" value="XM_015797208.1"/>
</dbReference>
<feature type="region of interest" description="Disordered" evidence="1">
    <location>
        <begin position="410"/>
        <end position="438"/>
    </location>
</feature>
<proteinExistence type="predicted"/>
<dbReference type="VEuPathDB" id="TriTrypDB:LpyrH10_01_8440"/>
<evidence type="ECO:0000313" key="2">
    <source>
        <dbReference type="EMBL" id="KPA86777.1"/>
    </source>
</evidence>
<keyword evidence="3" id="KW-1185">Reference proteome</keyword>
<feature type="region of interest" description="Disordered" evidence="1">
    <location>
        <begin position="621"/>
        <end position="679"/>
    </location>
</feature>
<feature type="region of interest" description="Disordered" evidence="1">
    <location>
        <begin position="454"/>
        <end position="492"/>
    </location>
</feature>
<feature type="compositionally biased region" description="Low complexity" evidence="1">
    <location>
        <begin position="621"/>
        <end position="632"/>
    </location>
</feature>
<comment type="caution">
    <text evidence="2">The sequence shown here is derived from an EMBL/GenBank/DDBJ whole genome shotgun (WGS) entry which is preliminary data.</text>
</comment>
<feature type="compositionally biased region" description="Basic and acidic residues" evidence="1">
    <location>
        <begin position="424"/>
        <end position="434"/>
    </location>
</feature>
<dbReference type="EMBL" id="LGTL01000001">
    <property type="protein sequence ID" value="KPA86777.1"/>
    <property type="molecule type" value="Genomic_DNA"/>
</dbReference>
<evidence type="ECO:0000313" key="3">
    <source>
        <dbReference type="Proteomes" id="UP000037923"/>
    </source>
</evidence>
<organism evidence="2 3">
    <name type="scientific">Leptomonas pyrrhocoris</name>
    <name type="common">Firebug parasite</name>
    <dbReference type="NCBI Taxonomy" id="157538"/>
    <lineage>
        <taxon>Eukaryota</taxon>
        <taxon>Discoba</taxon>
        <taxon>Euglenozoa</taxon>
        <taxon>Kinetoplastea</taxon>
        <taxon>Metakinetoplastina</taxon>
        <taxon>Trypanosomatida</taxon>
        <taxon>Trypanosomatidae</taxon>
        <taxon>Leishmaniinae</taxon>
        <taxon>Leptomonas</taxon>
    </lineage>
</organism>
<dbReference type="Proteomes" id="UP000037923">
    <property type="component" value="Unassembled WGS sequence"/>
</dbReference>
<accession>A0A0M9GB91</accession>
<feature type="compositionally biased region" description="Basic and acidic residues" evidence="1">
    <location>
        <begin position="466"/>
        <end position="483"/>
    </location>
</feature>
<feature type="region of interest" description="Disordered" evidence="1">
    <location>
        <begin position="118"/>
        <end position="153"/>
    </location>
</feature>
<dbReference type="AlphaFoldDB" id="A0A0M9GB91"/>
<gene>
    <name evidence="2" type="ORF">ABB37_00844</name>
</gene>
<reference evidence="2 3" key="1">
    <citation type="submission" date="2015-07" db="EMBL/GenBank/DDBJ databases">
        <title>High-quality genome of monoxenous trypanosomatid Leptomonas pyrrhocoris.</title>
        <authorList>
            <person name="Flegontov P."/>
            <person name="Butenko A."/>
            <person name="Firsov S."/>
            <person name="Vlcek C."/>
            <person name="Logacheva M.D."/>
            <person name="Field M."/>
            <person name="Filatov D."/>
            <person name="Flegontova O."/>
            <person name="Gerasimov E."/>
            <person name="Jackson A.P."/>
            <person name="Kelly S."/>
            <person name="Opperdoes F."/>
            <person name="O'Reilly A."/>
            <person name="Votypka J."/>
            <person name="Yurchenko V."/>
            <person name="Lukes J."/>
        </authorList>
    </citation>
    <scope>NUCLEOTIDE SEQUENCE [LARGE SCALE GENOMIC DNA]</scope>
    <source>
        <strain evidence="2">H10</strain>
    </source>
</reference>